<dbReference type="CDD" id="cd06261">
    <property type="entry name" value="TM_PBP2"/>
    <property type="match status" value="1"/>
</dbReference>
<dbReference type="OrthoDB" id="6496035at2"/>
<feature type="transmembrane region" description="Helical" evidence="8">
    <location>
        <begin position="185"/>
        <end position="210"/>
    </location>
</feature>
<evidence type="ECO:0000256" key="3">
    <source>
        <dbReference type="ARBA" id="ARBA00022475"/>
    </source>
</evidence>
<gene>
    <name evidence="9" type="ORF">NI17_005030</name>
</gene>
<dbReference type="RefSeq" id="WP_068691920.1">
    <property type="nucleotide sequence ID" value="NZ_CP063196.1"/>
</dbReference>
<dbReference type="GO" id="GO:0005886">
    <property type="term" value="C:plasma membrane"/>
    <property type="evidence" value="ECO:0007669"/>
    <property type="project" value="UniProtKB-SubCell"/>
</dbReference>
<keyword evidence="3" id="KW-1003">Cell membrane</keyword>
<keyword evidence="5 8" id="KW-0812">Transmembrane</keyword>
<protein>
    <submittedName>
        <fullName evidence="9">ABC transporter permease subunit</fullName>
    </submittedName>
</protein>
<dbReference type="PANTHER" id="PTHR43357:SF4">
    <property type="entry name" value="INNER MEMBRANE ABC TRANSPORTER PERMEASE PROTEIN YDCV"/>
    <property type="match status" value="1"/>
</dbReference>
<organism evidence="9 10">
    <name type="scientific">Thermobifida halotolerans</name>
    <dbReference type="NCBI Taxonomy" id="483545"/>
    <lineage>
        <taxon>Bacteria</taxon>
        <taxon>Bacillati</taxon>
        <taxon>Actinomycetota</taxon>
        <taxon>Actinomycetes</taxon>
        <taxon>Streptosporangiales</taxon>
        <taxon>Nocardiopsidaceae</taxon>
        <taxon>Thermobifida</taxon>
    </lineage>
</organism>
<dbReference type="Gene3D" id="1.10.3720.10">
    <property type="entry name" value="MetI-like"/>
    <property type="match status" value="1"/>
</dbReference>
<dbReference type="EMBL" id="CP063196">
    <property type="protein sequence ID" value="UOE20583.1"/>
    <property type="molecule type" value="Genomic_DNA"/>
</dbReference>
<keyword evidence="4" id="KW-0997">Cell inner membrane</keyword>
<reference evidence="9" key="1">
    <citation type="submission" date="2020-10" db="EMBL/GenBank/DDBJ databases">
        <title>De novo genome project of the cellulose decomposer Thermobifida halotolerans type strain.</title>
        <authorList>
            <person name="Nagy I."/>
            <person name="Horvath B."/>
            <person name="Kukolya J."/>
            <person name="Nagy I."/>
            <person name="Orsini M."/>
        </authorList>
    </citation>
    <scope>NUCLEOTIDE SEQUENCE</scope>
    <source>
        <strain evidence="9">DSM 44931</strain>
    </source>
</reference>
<dbReference type="KEGG" id="thao:NI17_005030"/>
<evidence type="ECO:0000256" key="4">
    <source>
        <dbReference type="ARBA" id="ARBA00022519"/>
    </source>
</evidence>
<dbReference type="AlphaFoldDB" id="A0A399G5P9"/>
<keyword evidence="10" id="KW-1185">Reference proteome</keyword>
<evidence type="ECO:0000256" key="8">
    <source>
        <dbReference type="RuleBase" id="RU363032"/>
    </source>
</evidence>
<dbReference type="InterPro" id="IPR035906">
    <property type="entry name" value="MetI-like_sf"/>
</dbReference>
<dbReference type="Pfam" id="PF00528">
    <property type="entry name" value="BPD_transp_1"/>
    <property type="match status" value="1"/>
</dbReference>
<feature type="transmembrane region" description="Helical" evidence="8">
    <location>
        <begin position="242"/>
        <end position="264"/>
    </location>
</feature>
<dbReference type="SUPFAM" id="SSF161098">
    <property type="entry name" value="MetI-like"/>
    <property type="match status" value="1"/>
</dbReference>
<sequence>MTTTTSVDRLLDGLARFAGRAVVAVFLGFMVLPAAFIGVLSFSEDPYIMFPPQSWGTDRYVEVMTSDTWIRPITLSLEIAAATAVVALAVVVPAMFALKRGRVPGTMAVESAGVAPMLFPIAAYAVGMYAVFAEFGLLGTFWGIVVAHAVHAIPLVIILLSTAMDQIRPELELAAMTMGASRVRAWTGITARLLLPAILAAAIFAFILSFDEAVFITFLGGPGLVTLPKYIFDSVQFGVDPAITAVATLLMVVTAGLMLGATVLRGRSR</sequence>
<keyword evidence="6 8" id="KW-1133">Transmembrane helix</keyword>
<evidence type="ECO:0000313" key="9">
    <source>
        <dbReference type="EMBL" id="UOE20583.1"/>
    </source>
</evidence>
<evidence type="ECO:0000256" key="6">
    <source>
        <dbReference type="ARBA" id="ARBA00022989"/>
    </source>
</evidence>
<comment type="similarity">
    <text evidence="8">Belongs to the binding-protein-dependent transport system permease family.</text>
</comment>
<evidence type="ECO:0000256" key="5">
    <source>
        <dbReference type="ARBA" id="ARBA00022692"/>
    </source>
</evidence>
<keyword evidence="2 8" id="KW-0813">Transport</keyword>
<dbReference type="InterPro" id="IPR000515">
    <property type="entry name" value="MetI-like"/>
</dbReference>
<dbReference type="GO" id="GO:0055085">
    <property type="term" value="P:transmembrane transport"/>
    <property type="evidence" value="ECO:0007669"/>
    <property type="project" value="InterPro"/>
</dbReference>
<feature type="transmembrane region" description="Helical" evidence="8">
    <location>
        <begin position="79"/>
        <end position="98"/>
    </location>
</feature>
<proteinExistence type="inferred from homology"/>
<dbReference type="PANTHER" id="PTHR43357">
    <property type="entry name" value="INNER MEMBRANE ABC TRANSPORTER PERMEASE PROTEIN YDCV"/>
    <property type="match status" value="1"/>
</dbReference>
<evidence type="ECO:0000256" key="7">
    <source>
        <dbReference type="ARBA" id="ARBA00023136"/>
    </source>
</evidence>
<dbReference type="PROSITE" id="PS50928">
    <property type="entry name" value="ABC_TM1"/>
    <property type="match status" value="1"/>
</dbReference>
<feature type="transmembrane region" description="Helical" evidence="8">
    <location>
        <begin position="110"/>
        <end position="132"/>
    </location>
</feature>
<keyword evidence="7 8" id="KW-0472">Membrane</keyword>
<accession>A0A399G5P9</accession>
<comment type="subcellular location">
    <subcellularLocation>
        <location evidence="1">Cell inner membrane</location>
        <topology evidence="1">Multi-pass membrane protein</topology>
    </subcellularLocation>
    <subcellularLocation>
        <location evidence="8">Cell membrane</location>
        <topology evidence="8">Multi-pass membrane protein</topology>
    </subcellularLocation>
</comment>
<evidence type="ECO:0000313" key="10">
    <source>
        <dbReference type="Proteomes" id="UP000265719"/>
    </source>
</evidence>
<name>A0A399G5P9_9ACTN</name>
<evidence type="ECO:0000256" key="2">
    <source>
        <dbReference type="ARBA" id="ARBA00022448"/>
    </source>
</evidence>
<evidence type="ECO:0000256" key="1">
    <source>
        <dbReference type="ARBA" id="ARBA00004429"/>
    </source>
</evidence>
<dbReference type="Proteomes" id="UP000265719">
    <property type="component" value="Chromosome"/>
</dbReference>
<feature type="transmembrane region" description="Helical" evidence="8">
    <location>
        <begin position="21"/>
        <end position="42"/>
    </location>
</feature>
<feature type="transmembrane region" description="Helical" evidence="8">
    <location>
        <begin position="138"/>
        <end position="164"/>
    </location>
</feature>